<feature type="transmembrane region" description="Helical" evidence="7">
    <location>
        <begin position="121"/>
        <end position="142"/>
    </location>
</feature>
<dbReference type="PANTHER" id="PTHR40043:SF1">
    <property type="entry name" value="UPF0719 INNER MEMBRANE PROTEIN YJFL"/>
    <property type="match status" value="1"/>
</dbReference>
<dbReference type="AlphaFoldDB" id="A0A1I3JVZ0"/>
<feature type="transmembrane region" description="Helical" evidence="7">
    <location>
        <begin position="6"/>
        <end position="30"/>
    </location>
</feature>
<reference evidence="8 9" key="1">
    <citation type="submission" date="2016-10" db="EMBL/GenBank/DDBJ databases">
        <authorList>
            <person name="de Groot N.N."/>
        </authorList>
    </citation>
    <scope>NUCLEOTIDE SEQUENCE [LARGE SCALE GENOMIC DNA]</scope>
    <source>
        <strain evidence="8 9">DSM 44778</strain>
    </source>
</reference>
<evidence type="ECO:0000256" key="7">
    <source>
        <dbReference type="SAM" id="Phobius"/>
    </source>
</evidence>
<comment type="subcellular location">
    <subcellularLocation>
        <location evidence="1">Cell membrane</location>
        <topology evidence="1">Multi-pass membrane protein</topology>
    </subcellularLocation>
</comment>
<name>A0A1I3JVZ0_9BACL</name>
<feature type="transmembrane region" description="Helical" evidence="7">
    <location>
        <begin position="94"/>
        <end position="114"/>
    </location>
</feature>
<evidence type="ECO:0000313" key="9">
    <source>
        <dbReference type="Proteomes" id="UP000199545"/>
    </source>
</evidence>
<evidence type="ECO:0000256" key="3">
    <source>
        <dbReference type="ARBA" id="ARBA00022475"/>
    </source>
</evidence>
<proteinExistence type="inferred from homology"/>
<dbReference type="PANTHER" id="PTHR40043">
    <property type="entry name" value="UPF0719 INNER MEMBRANE PROTEIN YJFL"/>
    <property type="match status" value="1"/>
</dbReference>
<evidence type="ECO:0000313" key="8">
    <source>
        <dbReference type="EMBL" id="SFI64373.1"/>
    </source>
</evidence>
<dbReference type="RefSeq" id="WP_093227229.1">
    <property type="nucleotide sequence ID" value="NZ_FORR01000001.1"/>
</dbReference>
<keyword evidence="3" id="KW-1003">Cell membrane</keyword>
<evidence type="ECO:0000256" key="2">
    <source>
        <dbReference type="ARBA" id="ARBA00005779"/>
    </source>
</evidence>
<gene>
    <name evidence="8" type="ORF">SAMN05421852_101229</name>
</gene>
<sequence length="144" mass="15445">MWKFEAFINFISYIAVAIPLLAVGIFIFILSTPYKEFVLLKEGANSSDPQKTAAAKAVAYDLSGKIIGLTIVLASSIFNSVPLVDLAIWGGLGILLQIIVFYLFHLLAPINVLAEIPKGNVAVAIFSSNLSMITGVILAALVNY</sequence>
<keyword evidence="5 7" id="KW-1133">Transmembrane helix</keyword>
<dbReference type="Pfam" id="PF03994">
    <property type="entry name" value="DUF350"/>
    <property type="match status" value="1"/>
</dbReference>
<accession>A0A1I3JVZ0</accession>
<dbReference type="GO" id="GO:0005886">
    <property type="term" value="C:plasma membrane"/>
    <property type="evidence" value="ECO:0007669"/>
    <property type="project" value="UniProtKB-SubCell"/>
</dbReference>
<dbReference type="Proteomes" id="UP000199545">
    <property type="component" value="Unassembled WGS sequence"/>
</dbReference>
<organism evidence="8 9">
    <name type="scientific">Thermoflavimicrobium dichotomicum</name>
    <dbReference type="NCBI Taxonomy" id="46223"/>
    <lineage>
        <taxon>Bacteria</taxon>
        <taxon>Bacillati</taxon>
        <taxon>Bacillota</taxon>
        <taxon>Bacilli</taxon>
        <taxon>Bacillales</taxon>
        <taxon>Thermoactinomycetaceae</taxon>
        <taxon>Thermoflavimicrobium</taxon>
    </lineage>
</organism>
<feature type="transmembrane region" description="Helical" evidence="7">
    <location>
        <begin position="66"/>
        <end position="88"/>
    </location>
</feature>
<comment type="similarity">
    <text evidence="2">Belongs to the UPF0719 family.</text>
</comment>
<evidence type="ECO:0000256" key="4">
    <source>
        <dbReference type="ARBA" id="ARBA00022692"/>
    </source>
</evidence>
<dbReference type="InterPro" id="IPR007140">
    <property type="entry name" value="DUF350"/>
</dbReference>
<dbReference type="STRING" id="46223.SAMN05421852_101229"/>
<dbReference type="OrthoDB" id="1683095at2"/>
<evidence type="ECO:0000256" key="6">
    <source>
        <dbReference type="ARBA" id="ARBA00023136"/>
    </source>
</evidence>
<evidence type="ECO:0000256" key="1">
    <source>
        <dbReference type="ARBA" id="ARBA00004651"/>
    </source>
</evidence>
<keyword evidence="6 7" id="KW-0472">Membrane</keyword>
<keyword evidence="9" id="KW-1185">Reference proteome</keyword>
<evidence type="ECO:0000256" key="5">
    <source>
        <dbReference type="ARBA" id="ARBA00022989"/>
    </source>
</evidence>
<protein>
    <submittedName>
        <fullName evidence="8">Putative membrane protein</fullName>
    </submittedName>
</protein>
<dbReference type="EMBL" id="FORR01000001">
    <property type="protein sequence ID" value="SFI64373.1"/>
    <property type="molecule type" value="Genomic_DNA"/>
</dbReference>
<keyword evidence="4 7" id="KW-0812">Transmembrane</keyword>